<gene>
    <name evidence="1" type="ORF">BDY19DRAFT_991069</name>
</gene>
<dbReference type="Proteomes" id="UP001055072">
    <property type="component" value="Unassembled WGS sequence"/>
</dbReference>
<evidence type="ECO:0000313" key="1">
    <source>
        <dbReference type="EMBL" id="KAI0092362.1"/>
    </source>
</evidence>
<name>A0ACB8UDA4_9APHY</name>
<keyword evidence="2" id="KW-1185">Reference proteome</keyword>
<proteinExistence type="predicted"/>
<reference evidence="1" key="1">
    <citation type="journal article" date="2021" name="Environ. Microbiol.">
        <title>Gene family expansions and transcriptome signatures uncover fungal adaptations to wood decay.</title>
        <authorList>
            <person name="Hage H."/>
            <person name="Miyauchi S."/>
            <person name="Viragh M."/>
            <person name="Drula E."/>
            <person name="Min B."/>
            <person name="Chaduli D."/>
            <person name="Navarro D."/>
            <person name="Favel A."/>
            <person name="Norest M."/>
            <person name="Lesage-Meessen L."/>
            <person name="Balint B."/>
            <person name="Merenyi Z."/>
            <person name="de Eugenio L."/>
            <person name="Morin E."/>
            <person name="Martinez A.T."/>
            <person name="Baldrian P."/>
            <person name="Stursova M."/>
            <person name="Martinez M.J."/>
            <person name="Novotny C."/>
            <person name="Magnuson J.K."/>
            <person name="Spatafora J.W."/>
            <person name="Maurice S."/>
            <person name="Pangilinan J."/>
            <person name="Andreopoulos W."/>
            <person name="LaButti K."/>
            <person name="Hundley H."/>
            <person name="Na H."/>
            <person name="Kuo A."/>
            <person name="Barry K."/>
            <person name="Lipzen A."/>
            <person name="Henrissat B."/>
            <person name="Riley R."/>
            <person name="Ahrendt S."/>
            <person name="Nagy L.G."/>
            <person name="Grigoriev I.V."/>
            <person name="Martin F."/>
            <person name="Rosso M.N."/>
        </authorList>
    </citation>
    <scope>NUCLEOTIDE SEQUENCE</scope>
    <source>
        <strain evidence="1">CBS 384.51</strain>
    </source>
</reference>
<organism evidence="1 2">
    <name type="scientific">Irpex rosettiformis</name>
    <dbReference type="NCBI Taxonomy" id="378272"/>
    <lineage>
        <taxon>Eukaryota</taxon>
        <taxon>Fungi</taxon>
        <taxon>Dikarya</taxon>
        <taxon>Basidiomycota</taxon>
        <taxon>Agaricomycotina</taxon>
        <taxon>Agaricomycetes</taxon>
        <taxon>Polyporales</taxon>
        <taxon>Irpicaceae</taxon>
        <taxon>Irpex</taxon>
    </lineage>
</organism>
<comment type="caution">
    <text evidence="1">The sequence shown here is derived from an EMBL/GenBank/DDBJ whole genome shotgun (WGS) entry which is preliminary data.</text>
</comment>
<evidence type="ECO:0000313" key="2">
    <source>
        <dbReference type="Proteomes" id="UP001055072"/>
    </source>
</evidence>
<accession>A0ACB8UDA4</accession>
<sequence length="284" mass="31172">MTGADLTPWMCSTWGIMLALSVQLVSMLVNGLLAVRVNAIFSGDRYVKWLVLCLWVVETVVELVLSTVSGVESAEPQPFPTSIPVSGCLPGNGGVPRMTIAAWVTNIVYSVTCFSLITYRFLSVYLRNSLTNELAQTFLRDGAMLFFMVCGMYESDIASSVLIPKVLGANVVNLVLLYSVPKSLITLAGIPWLVGAFSIASYRTILDLRGAYRKGTGFSSEFELSQRPPTEPMAFAMPDLINIHRRRRNHDILTLDPEGTEICLETFHERSGRSSDHASGSADH</sequence>
<dbReference type="EMBL" id="MU274904">
    <property type="protein sequence ID" value="KAI0092362.1"/>
    <property type="molecule type" value="Genomic_DNA"/>
</dbReference>
<protein>
    <submittedName>
        <fullName evidence="1">Uncharacterized protein</fullName>
    </submittedName>
</protein>